<dbReference type="RefSeq" id="WP_327159760.1">
    <property type="nucleotide sequence ID" value="NZ_CP108062.1"/>
</dbReference>
<sequence length="75" mass="8018">MRKVIGYTVESIGYVIGAQGFVSFASQTFLGKDWGWLRNVVDLPSAAYLGIVVVGLALVGLGVRTRKGAGRQEAF</sequence>
<keyword evidence="1" id="KW-0812">Transmembrane</keyword>
<dbReference type="EMBL" id="CP108188">
    <property type="protein sequence ID" value="WTR74840.1"/>
    <property type="molecule type" value="Genomic_DNA"/>
</dbReference>
<evidence type="ECO:0000313" key="3">
    <source>
        <dbReference type="Proteomes" id="UP001622594"/>
    </source>
</evidence>
<proteinExistence type="predicted"/>
<name>A0ABZ1LLC6_9ACTN</name>
<keyword evidence="1" id="KW-0472">Membrane</keyword>
<feature type="transmembrane region" description="Helical" evidence="1">
    <location>
        <begin position="12"/>
        <end position="30"/>
    </location>
</feature>
<organism evidence="2 3">
    <name type="scientific">Streptomyces zaomyceticus</name>
    <dbReference type="NCBI Taxonomy" id="68286"/>
    <lineage>
        <taxon>Bacteria</taxon>
        <taxon>Bacillati</taxon>
        <taxon>Actinomycetota</taxon>
        <taxon>Actinomycetes</taxon>
        <taxon>Kitasatosporales</taxon>
        <taxon>Streptomycetaceae</taxon>
        <taxon>Streptomyces</taxon>
    </lineage>
</organism>
<evidence type="ECO:0000313" key="2">
    <source>
        <dbReference type="EMBL" id="WTR74840.1"/>
    </source>
</evidence>
<dbReference type="Proteomes" id="UP001622594">
    <property type="component" value="Chromosome"/>
</dbReference>
<protein>
    <recommendedName>
        <fullName evidence="4">ABC transporter permease</fullName>
    </recommendedName>
</protein>
<evidence type="ECO:0000256" key="1">
    <source>
        <dbReference type="SAM" id="Phobius"/>
    </source>
</evidence>
<keyword evidence="3" id="KW-1185">Reference proteome</keyword>
<gene>
    <name evidence="2" type="ORF">OG814_39010</name>
</gene>
<feature type="transmembrane region" description="Helical" evidence="1">
    <location>
        <begin position="45"/>
        <end position="63"/>
    </location>
</feature>
<keyword evidence="1" id="KW-1133">Transmembrane helix</keyword>
<accession>A0ABZ1LLC6</accession>
<reference evidence="2 3" key="1">
    <citation type="submission" date="2022-10" db="EMBL/GenBank/DDBJ databases">
        <title>The complete genomes of actinobacterial strains from the NBC collection.</title>
        <authorList>
            <person name="Joergensen T.S."/>
            <person name="Alvarez Arevalo M."/>
            <person name="Sterndorff E.B."/>
            <person name="Faurdal D."/>
            <person name="Vuksanovic O."/>
            <person name="Mourched A.-S."/>
            <person name="Charusanti P."/>
            <person name="Shaw S."/>
            <person name="Blin K."/>
            <person name="Weber T."/>
        </authorList>
    </citation>
    <scope>NUCLEOTIDE SEQUENCE [LARGE SCALE GENOMIC DNA]</scope>
    <source>
        <strain evidence="2 3">NBC_00123</strain>
    </source>
</reference>
<evidence type="ECO:0008006" key="4">
    <source>
        <dbReference type="Google" id="ProtNLM"/>
    </source>
</evidence>